<sequence>MFNFLFSCCIRQRRRDPTVPDERTFLIPATTASETPTQVPQPRVVDHQKLKERLGTVVRSKEGKMVNVNAAFPFNLHNQSLGDPPSRSVSSGTLDSSRLASRSPARDSLHTRYSSTSLHRDAEGSASQSNDAVDGRGDPYKPILNVRLVSTPVSNGANRAINGVSRGRPGRGIDHGRVMAVSADHISHLNEDDEEHVNVAEDNDALTPRTQTHTSDGDADNSSDSDPSTPSRDANVIHTEDFMIRDAGAISRSWGD</sequence>
<proteinExistence type="predicted"/>
<protein>
    <submittedName>
        <fullName evidence="2">Uncharacterized protein</fullName>
    </submittedName>
</protein>
<feature type="compositionally biased region" description="Polar residues" evidence="1">
    <location>
        <begin position="76"/>
        <end position="100"/>
    </location>
</feature>
<accession>A0A9P6ZX68</accession>
<dbReference type="OrthoDB" id="3227079at2759"/>
<gene>
    <name evidence="2" type="ORF">EV702DRAFT_1045172</name>
</gene>
<evidence type="ECO:0000313" key="3">
    <source>
        <dbReference type="Proteomes" id="UP000714275"/>
    </source>
</evidence>
<feature type="region of interest" description="Disordered" evidence="1">
    <location>
        <begin position="76"/>
        <end position="138"/>
    </location>
</feature>
<evidence type="ECO:0000313" key="2">
    <source>
        <dbReference type="EMBL" id="KAG1777792.1"/>
    </source>
</evidence>
<feature type="compositionally biased region" description="Low complexity" evidence="1">
    <location>
        <begin position="224"/>
        <end position="234"/>
    </location>
</feature>
<name>A0A9P6ZX68_9AGAM</name>
<feature type="region of interest" description="Disordered" evidence="1">
    <location>
        <begin position="201"/>
        <end position="240"/>
    </location>
</feature>
<dbReference type="AlphaFoldDB" id="A0A9P6ZX68"/>
<keyword evidence="3" id="KW-1185">Reference proteome</keyword>
<dbReference type="Proteomes" id="UP000714275">
    <property type="component" value="Unassembled WGS sequence"/>
</dbReference>
<dbReference type="EMBL" id="JABBWD010000019">
    <property type="protein sequence ID" value="KAG1777792.1"/>
    <property type="molecule type" value="Genomic_DNA"/>
</dbReference>
<evidence type="ECO:0000256" key="1">
    <source>
        <dbReference type="SAM" id="MobiDB-lite"/>
    </source>
</evidence>
<reference evidence="2" key="1">
    <citation type="journal article" date="2020" name="New Phytol.">
        <title>Comparative genomics reveals dynamic genome evolution in host specialist ectomycorrhizal fungi.</title>
        <authorList>
            <person name="Lofgren L.A."/>
            <person name="Nguyen N.H."/>
            <person name="Vilgalys R."/>
            <person name="Ruytinx J."/>
            <person name="Liao H.L."/>
            <person name="Branco S."/>
            <person name="Kuo A."/>
            <person name="LaButti K."/>
            <person name="Lipzen A."/>
            <person name="Andreopoulos W."/>
            <person name="Pangilinan J."/>
            <person name="Riley R."/>
            <person name="Hundley H."/>
            <person name="Na H."/>
            <person name="Barry K."/>
            <person name="Grigoriev I.V."/>
            <person name="Stajich J.E."/>
            <person name="Kennedy P.G."/>
        </authorList>
    </citation>
    <scope>NUCLEOTIDE SEQUENCE</scope>
    <source>
        <strain evidence="2">DOB743</strain>
    </source>
</reference>
<comment type="caution">
    <text evidence="2">The sequence shown here is derived from an EMBL/GenBank/DDBJ whole genome shotgun (WGS) entry which is preliminary data.</text>
</comment>
<organism evidence="2 3">
    <name type="scientific">Suillus placidus</name>
    <dbReference type="NCBI Taxonomy" id="48579"/>
    <lineage>
        <taxon>Eukaryota</taxon>
        <taxon>Fungi</taxon>
        <taxon>Dikarya</taxon>
        <taxon>Basidiomycota</taxon>
        <taxon>Agaricomycotina</taxon>
        <taxon>Agaricomycetes</taxon>
        <taxon>Agaricomycetidae</taxon>
        <taxon>Boletales</taxon>
        <taxon>Suillineae</taxon>
        <taxon>Suillaceae</taxon>
        <taxon>Suillus</taxon>
    </lineage>
</organism>